<name>A0ABT3TJX4_9GAMM</name>
<keyword evidence="3" id="KW-1185">Reference proteome</keyword>
<reference evidence="2" key="1">
    <citation type="submission" date="2019-02" db="EMBL/GenBank/DDBJ databases">
        <authorList>
            <person name="Li S.-H."/>
        </authorList>
    </citation>
    <scope>NUCLEOTIDE SEQUENCE</scope>
    <source>
        <strain evidence="2">IMCC14734</strain>
    </source>
</reference>
<dbReference type="Gene3D" id="3.30.530.20">
    <property type="match status" value="1"/>
</dbReference>
<feature type="region of interest" description="Disordered" evidence="1">
    <location>
        <begin position="1"/>
        <end position="24"/>
    </location>
</feature>
<evidence type="ECO:0000256" key="1">
    <source>
        <dbReference type="SAM" id="MobiDB-lite"/>
    </source>
</evidence>
<dbReference type="Proteomes" id="UP001143362">
    <property type="component" value="Unassembled WGS sequence"/>
</dbReference>
<evidence type="ECO:0000313" key="2">
    <source>
        <dbReference type="EMBL" id="MCX2981719.1"/>
    </source>
</evidence>
<organism evidence="2 3">
    <name type="scientific">Candidatus Litorirhabdus singularis</name>
    <dbReference type="NCBI Taxonomy" id="2518993"/>
    <lineage>
        <taxon>Bacteria</taxon>
        <taxon>Pseudomonadati</taxon>
        <taxon>Pseudomonadota</taxon>
        <taxon>Gammaproteobacteria</taxon>
        <taxon>Cellvibrionales</taxon>
        <taxon>Halieaceae</taxon>
        <taxon>Candidatus Litorirhabdus</taxon>
    </lineage>
</organism>
<protein>
    <submittedName>
        <fullName evidence="2">SRPBCC family protein</fullName>
    </submittedName>
</protein>
<accession>A0ABT3TJX4</accession>
<sequence length="231" mass="25639">MQKAAYLPPMRRRKNGLSSSPATLPRPWVGNHHDRYSAGGAFLFIVLFCAAMSGCENSMNTTPIYTVEYSVPVSLPADEAWVKLSDLSKAHLYVPGLTGLDMTTELRTGVGASRRVYQGTRLTLDETVVSWDEGQGFSLRLHRGEKGPLPPMTEAWFDYGLIEQDGKVLLANRMRYRLGLGWLGKALQRLFIERVASNAVRDTTLAQKLYYETGAAVSSEQLATLRSEQGH</sequence>
<gene>
    <name evidence="2" type="ORF">EYC98_12700</name>
</gene>
<dbReference type="SUPFAM" id="SSF55961">
    <property type="entry name" value="Bet v1-like"/>
    <property type="match status" value="1"/>
</dbReference>
<comment type="caution">
    <text evidence="2">The sequence shown here is derived from an EMBL/GenBank/DDBJ whole genome shotgun (WGS) entry which is preliminary data.</text>
</comment>
<dbReference type="EMBL" id="SHNN01000002">
    <property type="protein sequence ID" value="MCX2981719.1"/>
    <property type="molecule type" value="Genomic_DNA"/>
</dbReference>
<dbReference type="InterPro" id="IPR023393">
    <property type="entry name" value="START-like_dom_sf"/>
</dbReference>
<proteinExistence type="predicted"/>
<evidence type="ECO:0000313" key="3">
    <source>
        <dbReference type="Proteomes" id="UP001143362"/>
    </source>
</evidence>
<dbReference type="CDD" id="cd07812">
    <property type="entry name" value="SRPBCC"/>
    <property type="match status" value="1"/>
</dbReference>